<proteinExistence type="predicted"/>
<name>A0AAV0B110_PHAPC</name>
<protein>
    <submittedName>
        <fullName evidence="1">Uncharacterized protein</fullName>
    </submittedName>
</protein>
<dbReference type="Proteomes" id="UP001153365">
    <property type="component" value="Unassembled WGS sequence"/>
</dbReference>
<dbReference type="EMBL" id="CALTRL010002262">
    <property type="protein sequence ID" value="CAH7675147.1"/>
    <property type="molecule type" value="Genomic_DNA"/>
</dbReference>
<evidence type="ECO:0000313" key="2">
    <source>
        <dbReference type="Proteomes" id="UP001153365"/>
    </source>
</evidence>
<reference evidence="1" key="1">
    <citation type="submission" date="2022-06" db="EMBL/GenBank/DDBJ databases">
        <authorList>
            <consortium name="SYNGENTA / RWTH Aachen University"/>
        </authorList>
    </citation>
    <scope>NUCLEOTIDE SEQUENCE</scope>
</reference>
<sequence>MPSAPRNCNIPNSFYSARWLSNLLAFFPSPPSTPAQTCLTPSNTMAISTPSNSACSLQIKSTCSQLTPRLLPILQGLIESEPSLRNNLKDFESGQCILNSEGHIIEEERQCFQRVNLELDQWILTSEGHIIKEERVNLELGQWILTSEGHIIKEERELIWRRYYVEMYIMQQTCSNMSIENDSDCEEGVEEEECSIKEYSKDNMDDSEASWSSEYLDSLKNNIFDAFSEPSTEGKSEECFYQESGISNHRFSSSWFPFKKKR</sequence>
<accession>A0AAV0B110</accession>
<comment type="caution">
    <text evidence="1">The sequence shown here is derived from an EMBL/GenBank/DDBJ whole genome shotgun (WGS) entry which is preliminary data.</text>
</comment>
<evidence type="ECO:0000313" key="1">
    <source>
        <dbReference type="EMBL" id="CAH7675147.1"/>
    </source>
</evidence>
<gene>
    <name evidence="1" type="ORF">PPACK8108_LOCUS10115</name>
</gene>
<organism evidence="1 2">
    <name type="scientific">Phakopsora pachyrhizi</name>
    <name type="common">Asian soybean rust disease fungus</name>
    <dbReference type="NCBI Taxonomy" id="170000"/>
    <lineage>
        <taxon>Eukaryota</taxon>
        <taxon>Fungi</taxon>
        <taxon>Dikarya</taxon>
        <taxon>Basidiomycota</taxon>
        <taxon>Pucciniomycotina</taxon>
        <taxon>Pucciniomycetes</taxon>
        <taxon>Pucciniales</taxon>
        <taxon>Phakopsoraceae</taxon>
        <taxon>Phakopsora</taxon>
    </lineage>
</organism>
<keyword evidence="2" id="KW-1185">Reference proteome</keyword>
<dbReference type="AlphaFoldDB" id="A0AAV0B110"/>